<reference evidence="4 5" key="1">
    <citation type="submission" date="2018-08" db="EMBL/GenBank/DDBJ databases">
        <title>A genome reference for cultivated species of the human gut microbiota.</title>
        <authorList>
            <person name="Zou Y."/>
            <person name="Xue W."/>
            <person name="Luo G."/>
        </authorList>
    </citation>
    <scope>NUCLEOTIDE SEQUENCE [LARGE SCALE GENOMIC DNA]</scope>
    <source>
        <strain evidence="4 5">AF21-25</strain>
    </source>
</reference>
<organism evidence="4 5">
    <name type="scientific">Dorea formicigenerans</name>
    <dbReference type="NCBI Taxonomy" id="39486"/>
    <lineage>
        <taxon>Bacteria</taxon>
        <taxon>Bacillati</taxon>
        <taxon>Bacillota</taxon>
        <taxon>Clostridia</taxon>
        <taxon>Lachnospirales</taxon>
        <taxon>Lachnospiraceae</taxon>
        <taxon>Dorea</taxon>
    </lineage>
</organism>
<evidence type="ECO:0000259" key="3">
    <source>
        <dbReference type="Pfam" id="PF14285"/>
    </source>
</evidence>
<dbReference type="AlphaFoldDB" id="A0A412KM62"/>
<dbReference type="InterPro" id="IPR025377">
    <property type="entry name" value="DUF4367"/>
</dbReference>
<keyword evidence="1" id="KW-0175">Coiled coil</keyword>
<comment type="caution">
    <text evidence="4">The sequence shown here is derived from an EMBL/GenBank/DDBJ whole genome shotgun (WGS) entry which is preliminary data.</text>
</comment>
<feature type="domain" description="DUF4367" evidence="3">
    <location>
        <begin position="177"/>
        <end position="287"/>
    </location>
</feature>
<evidence type="ECO:0000256" key="2">
    <source>
        <dbReference type="SAM" id="Phobius"/>
    </source>
</evidence>
<dbReference type="Pfam" id="PF14285">
    <property type="entry name" value="DUF4367"/>
    <property type="match status" value="1"/>
</dbReference>
<feature type="transmembrane region" description="Helical" evidence="2">
    <location>
        <begin position="107"/>
        <end position="127"/>
    </location>
</feature>
<keyword evidence="2" id="KW-1133">Transmembrane helix</keyword>
<evidence type="ECO:0000313" key="5">
    <source>
        <dbReference type="Proteomes" id="UP000285981"/>
    </source>
</evidence>
<evidence type="ECO:0000256" key="1">
    <source>
        <dbReference type="SAM" id="Coils"/>
    </source>
</evidence>
<gene>
    <name evidence="4" type="ORF">DWX78_09015</name>
</gene>
<keyword evidence="2" id="KW-0812">Transmembrane</keyword>
<accession>A0A412KM62</accession>
<keyword evidence="2" id="KW-0472">Membrane</keyword>
<name>A0A412KM62_9FIRM</name>
<evidence type="ECO:0000313" key="4">
    <source>
        <dbReference type="EMBL" id="RGS69929.1"/>
    </source>
</evidence>
<protein>
    <submittedName>
        <fullName evidence="4">DUF4367 domain-containing protein</fullName>
    </submittedName>
</protein>
<dbReference type="EMBL" id="QRVU01000041">
    <property type="protein sequence ID" value="RGS69929.1"/>
    <property type="molecule type" value="Genomic_DNA"/>
</dbReference>
<proteinExistence type="predicted"/>
<dbReference type="Proteomes" id="UP000285981">
    <property type="component" value="Unassembled WGS sequence"/>
</dbReference>
<feature type="coiled-coil region" evidence="1">
    <location>
        <begin position="6"/>
        <end position="33"/>
    </location>
</feature>
<sequence>MSEKKDQLKEILKDQLNREAKQIEEEVGLNDNEEIPNELKIRMKNALDQKIREREMRSEDMKRTDAYAKLSEEDQEALRLGREMMKNQSEEKKIYTMRRKKRNIRRIVALAAVLILVMAVGMTSIGGPERMLQFMKSSVGGRKVSQVDSSDENKIIEEEDEELAYEKLADEFGIDPVRLIWRPKGMKFEKMILDTDIQVAEVDYLYKSKRIEYFISASYGEVSWGYDNEDKKINCYYEQVGKADIEVTEYETPETERNRYVAEFEYKKMHYCFSGEMKKEEIENILKKFVFLLKKCVSFFNLMCLLYREP</sequence>